<proteinExistence type="predicted"/>
<gene>
    <name evidence="1" type="ORF">ACH49W_35135</name>
</gene>
<dbReference type="Proteomes" id="UP001611415">
    <property type="component" value="Unassembled WGS sequence"/>
</dbReference>
<dbReference type="GO" id="GO:0004497">
    <property type="term" value="F:monooxygenase activity"/>
    <property type="evidence" value="ECO:0007669"/>
    <property type="project" value="UniProtKB-KW"/>
</dbReference>
<evidence type="ECO:0000313" key="1">
    <source>
        <dbReference type="EMBL" id="MFI2478618.1"/>
    </source>
</evidence>
<protein>
    <submittedName>
        <fullName evidence="1">Quinol monooxygenase</fullName>
        <ecNumber evidence="1">1.-.-.-</ecNumber>
    </submittedName>
</protein>
<evidence type="ECO:0000313" key="2">
    <source>
        <dbReference type="Proteomes" id="UP001611415"/>
    </source>
</evidence>
<dbReference type="RefSeq" id="WP_357411364.1">
    <property type="nucleotide sequence ID" value="NZ_JBEYCD010000029.1"/>
</dbReference>
<organism evidence="1 2">
    <name type="scientific">Nocardia xishanensis</name>
    <dbReference type="NCBI Taxonomy" id="238964"/>
    <lineage>
        <taxon>Bacteria</taxon>
        <taxon>Bacillati</taxon>
        <taxon>Actinomycetota</taxon>
        <taxon>Actinomycetes</taxon>
        <taxon>Mycobacteriales</taxon>
        <taxon>Nocardiaceae</taxon>
        <taxon>Nocardia</taxon>
    </lineage>
</organism>
<keyword evidence="2" id="KW-1185">Reference proteome</keyword>
<comment type="caution">
    <text evidence="1">The sequence shown here is derived from an EMBL/GenBank/DDBJ whole genome shotgun (WGS) entry which is preliminary data.</text>
</comment>
<dbReference type="SUPFAM" id="SSF54909">
    <property type="entry name" value="Dimeric alpha+beta barrel"/>
    <property type="match status" value="1"/>
</dbReference>
<keyword evidence="1" id="KW-0503">Monooxygenase</keyword>
<dbReference type="InterPro" id="IPR011008">
    <property type="entry name" value="Dimeric_a/b-barrel"/>
</dbReference>
<sequence>MKLGLLARIEAKPEHADKVEALLRDAAALAEQEPHTMTWYSFRQDAVTFGVFDTFADEQGRKEHLEGQIAAALVGAADTLLAAPPVIIPVDLLGVKVR</sequence>
<dbReference type="Gene3D" id="3.30.70.100">
    <property type="match status" value="1"/>
</dbReference>
<dbReference type="EC" id="1.-.-.-" evidence="1"/>
<name>A0ABW7XCF9_9NOCA</name>
<accession>A0ABW7XCF9</accession>
<reference evidence="1 2" key="1">
    <citation type="submission" date="2024-10" db="EMBL/GenBank/DDBJ databases">
        <title>The Natural Products Discovery Center: Release of the First 8490 Sequenced Strains for Exploring Actinobacteria Biosynthetic Diversity.</title>
        <authorList>
            <person name="Kalkreuter E."/>
            <person name="Kautsar S.A."/>
            <person name="Yang D."/>
            <person name="Bader C.D."/>
            <person name="Teijaro C.N."/>
            <person name="Fluegel L."/>
            <person name="Davis C.M."/>
            <person name="Simpson J.R."/>
            <person name="Lauterbach L."/>
            <person name="Steele A.D."/>
            <person name="Gui C."/>
            <person name="Meng S."/>
            <person name="Li G."/>
            <person name="Viehrig K."/>
            <person name="Ye F."/>
            <person name="Su P."/>
            <person name="Kiefer A.F."/>
            <person name="Nichols A."/>
            <person name="Cepeda A.J."/>
            <person name="Yan W."/>
            <person name="Fan B."/>
            <person name="Jiang Y."/>
            <person name="Adhikari A."/>
            <person name="Zheng C.-J."/>
            <person name="Schuster L."/>
            <person name="Cowan T.M."/>
            <person name="Smanski M.J."/>
            <person name="Chevrette M.G."/>
            <person name="De Carvalho L.P.S."/>
            <person name="Shen B."/>
        </authorList>
    </citation>
    <scope>NUCLEOTIDE SEQUENCE [LARGE SCALE GENOMIC DNA]</scope>
    <source>
        <strain evidence="1 2">NPDC019275</strain>
    </source>
</reference>
<keyword evidence="1" id="KW-0560">Oxidoreductase</keyword>
<dbReference type="EMBL" id="JBIRYO010000045">
    <property type="protein sequence ID" value="MFI2478618.1"/>
    <property type="molecule type" value="Genomic_DNA"/>
</dbReference>